<dbReference type="EMBL" id="PXYT01000098">
    <property type="protein sequence ID" value="PSR23171.1"/>
    <property type="molecule type" value="Genomic_DNA"/>
</dbReference>
<reference evidence="7 8" key="1">
    <citation type="journal article" date="2014" name="BMC Genomics">
        <title>Comparison of environmental and isolate Sulfobacillus genomes reveals diverse carbon, sulfur, nitrogen, and hydrogen metabolisms.</title>
        <authorList>
            <person name="Justice N.B."/>
            <person name="Norman A."/>
            <person name="Brown C.T."/>
            <person name="Singh A."/>
            <person name="Thomas B.C."/>
            <person name="Banfield J.F."/>
        </authorList>
    </citation>
    <scope>NUCLEOTIDE SEQUENCE [LARGE SCALE GENOMIC DNA]</scope>
    <source>
        <strain evidence="7">AMDSBA1</strain>
    </source>
</reference>
<evidence type="ECO:0000256" key="2">
    <source>
        <dbReference type="ARBA" id="ARBA00022692"/>
    </source>
</evidence>
<dbReference type="GO" id="GO:0016020">
    <property type="term" value="C:membrane"/>
    <property type="evidence" value="ECO:0007669"/>
    <property type="project" value="UniProtKB-SubCell"/>
</dbReference>
<feature type="transmembrane region" description="Helical" evidence="5">
    <location>
        <begin position="75"/>
        <end position="96"/>
    </location>
</feature>
<comment type="caution">
    <text evidence="7">The sequence shown here is derived from an EMBL/GenBank/DDBJ whole genome shotgun (WGS) entry which is preliminary data.</text>
</comment>
<dbReference type="AlphaFoldDB" id="A0A2T2WLQ7"/>
<name>A0A2T2WLQ7_9FIRM</name>
<evidence type="ECO:0000256" key="5">
    <source>
        <dbReference type="SAM" id="Phobius"/>
    </source>
</evidence>
<dbReference type="Pfam" id="PF04138">
    <property type="entry name" value="GtrA_DPMS_TM"/>
    <property type="match status" value="1"/>
</dbReference>
<keyword evidence="2 5" id="KW-0812">Transmembrane</keyword>
<protein>
    <recommendedName>
        <fullName evidence="6">GtrA/DPMS transmembrane domain-containing protein</fullName>
    </recommendedName>
</protein>
<accession>A0A2T2WLQ7</accession>
<feature type="non-terminal residue" evidence="7">
    <location>
        <position position="107"/>
    </location>
</feature>
<feature type="domain" description="GtrA/DPMS transmembrane" evidence="6">
    <location>
        <begin position="14"/>
        <end position="104"/>
    </location>
</feature>
<gene>
    <name evidence="7" type="ORF">C7B43_20300</name>
</gene>
<dbReference type="Proteomes" id="UP000242699">
    <property type="component" value="Unassembled WGS sequence"/>
</dbReference>
<feature type="transmembrane region" description="Helical" evidence="5">
    <location>
        <begin position="32"/>
        <end position="55"/>
    </location>
</feature>
<evidence type="ECO:0000313" key="8">
    <source>
        <dbReference type="Proteomes" id="UP000242699"/>
    </source>
</evidence>
<evidence type="ECO:0000259" key="6">
    <source>
        <dbReference type="Pfam" id="PF04138"/>
    </source>
</evidence>
<evidence type="ECO:0000256" key="1">
    <source>
        <dbReference type="ARBA" id="ARBA00004141"/>
    </source>
</evidence>
<keyword evidence="4 5" id="KW-0472">Membrane</keyword>
<keyword evidence="3 5" id="KW-1133">Transmembrane helix</keyword>
<comment type="subcellular location">
    <subcellularLocation>
        <location evidence="1">Membrane</location>
        <topology evidence="1">Multi-pass membrane protein</topology>
    </subcellularLocation>
</comment>
<feature type="transmembrane region" description="Helical" evidence="5">
    <location>
        <begin position="6"/>
        <end position="25"/>
    </location>
</feature>
<dbReference type="GO" id="GO:0000271">
    <property type="term" value="P:polysaccharide biosynthetic process"/>
    <property type="evidence" value="ECO:0007669"/>
    <property type="project" value="InterPro"/>
</dbReference>
<dbReference type="InterPro" id="IPR007267">
    <property type="entry name" value="GtrA_DPMS_TM"/>
</dbReference>
<proteinExistence type="predicted"/>
<evidence type="ECO:0000313" key="7">
    <source>
        <dbReference type="EMBL" id="PSR23171.1"/>
    </source>
</evidence>
<evidence type="ECO:0000256" key="4">
    <source>
        <dbReference type="ARBA" id="ARBA00023136"/>
    </source>
</evidence>
<sequence>MNAGILWFRGLLSFSIVGVVVTALSTAVYEGLVFVSVPALLANLIAFIVGVSVAYELNLKFTYKLPRTLSNATGFLIARVGTLVLQSGFLWALLHFHLSNKYWAMIE</sequence>
<evidence type="ECO:0000256" key="3">
    <source>
        <dbReference type="ARBA" id="ARBA00022989"/>
    </source>
</evidence>
<organism evidence="7 8">
    <name type="scientific">Sulfobacillus benefaciens</name>
    <dbReference type="NCBI Taxonomy" id="453960"/>
    <lineage>
        <taxon>Bacteria</taxon>
        <taxon>Bacillati</taxon>
        <taxon>Bacillota</taxon>
        <taxon>Clostridia</taxon>
        <taxon>Eubacteriales</taxon>
        <taxon>Clostridiales Family XVII. Incertae Sedis</taxon>
        <taxon>Sulfobacillus</taxon>
    </lineage>
</organism>